<dbReference type="PANTHER" id="PTHR46704">
    <property type="entry name" value="CXC DOMAIN-CONTAINING PROTEIN-RELATED"/>
    <property type="match status" value="1"/>
</dbReference>
<sequence length="399" mass="43925">MPELPKCDVEVQYILDGGALLQLIPWPRGATFAAIIRSYVQFVQHRFQNATVVFDGYNSGPSTKDVTHIRRAKGKCSPKVVFKPEMSLQARKDVFLSNKKNKQRFINLLSEALAANLCPTVCADGDADCMIVAQALESSKTQVTIVVGDDTDLLVLLCHHASDNHRDIFLEPSHRTSTKTVKLWNIRHTRCLGSLCQVLPVIHAVSGCDTTSRPFGVGKRSAFRKFQRSKELKSLASMFLTDCTPSNSTEAGEKILVSLYDGTSPDCLDDLRYNMFCTKVAGGTSFLQMHCLPPTSAAAKYHSLLVYLQVQEWAGTVLEPQDWGWKTAGDNLVPCTTDLPPAPSKLLSVIRCNCKSDCDTKRCSCRKHGLDCSSACGECHGLECSNAYVMCADENDTDD</sequence>
<organism evidence="1 2">
    <name type="scientific">Littorina saxatilis</name>
    <dbReference type="NCBI Taxonomy" id="31220"/>
    <lineage>
        <taxon>Eukaryota</taxon>
        <taxon>Metazoa</taxon>
        <taxon>Spiralia</taxon>
        <taxon>Lophotrochozoa</taxon>
        <taxon>Mollusca</taxon>
        <taxon>Gastropoda</taxon>
        <taxon>Caenogastropoda</taxon>
        <taxon>Littorinimorpha</taxon>
        <taxon>Littorinoidea</taxon>
        <taxon>Littorinidae</taxon>
        <taxon>Littorina</taxon>
    </lineage>
</organism>
<dbReference type="SUPFAM" id="SSF88723">
    <property type="entry name" value="PIN domain-like"/>
    <property type="match status" value="1"/>
</dbReference>
<dbReference type="Proteomes" id="UP001374579">
    <property type="component" value="Unassembled WGS sequence"/>
</dbReference>
<evidence type="ECO:0008006" key="3">
    <source>
        <dbReference type="Google" id="ProtNLM"/>
    </source>
</evidence>
<dbReference type="InterPro" id="IPR029060">
    <property type="entry name" value="PIN-like_dom_sf"/>
</dbReference>
<evidence type="ECO:0000313" key="2">
    <source>
        <dbReference type="Proteomes" id="UP001374579"/>
    </source>
</evidence>
<accession>A0AAN9AZ69</accession>
<protein>
    <recommendedName>
        <fullName evidence="3">Tesmin/TSO1-like CXC domain-containing protein</fullName>
    </recommendedName>
</protein>
<evidence type="ECO:0000313" key="1">
    <source>
        <dbReference type="EMBL" id="KAK7095932.1"/>
    </source>
</evidence>
<name>A0AAN9AZ69_9CAEN</name>
<comment type="caution">
    <text evidence="1">The sequence shown here is derived from an EMBL/GenBank/DDBJ whole genome shotgun (WGS) entry which is preliminary data.</text>
</comment>
<dbReference type="EMBL" id="JBAMIC010000014">
    <property type="protein sequence ID" value="KAK7095932.1"/>
    <property type="molecule type" value="Genomic_DNA"/>
</dbReference>
<dbReference type="PANTHER" id="PTHR46704:SF1">
    <property type="entry name" value="TELOMERE LENGTH REGULATION PROTEIN TEL2 HOMOLOG"/>
    <property type="match status" value="1"/>
</dbReference>
<dbReference type="AlphaFoldDB" id="A0AAN9AZ69"/>
<keyword evidence="2" id="KW-1185">Reference proteome</keyword>
<reference evidence="1 2" key="1">
    <citation type="submission" date="2024-02" db="EMBL/GenBank/DDBJ databases">
        <title>Chromosome-scale genome assembly of the rough periwinkle Littorina saxatilis.</title>
        <authorList>
            <person name="De Jode A."/>
            <person name="Faria R."/>
            <person name="Formenti G."/>
            <person name="Sims Y."/>
            <person name="Smith T.P."/>
            <person name="Tracey A."/>
            <person name="Wood J.M.D."/>
            <person name="Zagrodzka Z.B."/>
            <person name="Johannesson K."/>
            <person name="Butlin R.K."/>
            <person name="Leder E.H."/>
        </authorList>
    </citation>
    <scope>NUCLEOTIDE SEQUENCE [LARGE SCALE GENOMIC DNA]</scope>
    <source>
        <strain evidence="1">Snail1</strain>
        <tissue evidence="1">Muscle</tissue>
    </source>
</reference>
<proteinExistence type="predicted"/>
<gene>
    <name evidence="1" type="ORF">V1264_005286</name>
</gene>
<dbReference type="Gene3D" id="3.40.50.1010">
    <property type="entry name" value="5'-nuclease"/>
    <property type="match status" value="1"/>
</dbReference>